<evidence type="ECO:0000313" key="8">
    <source>
        <dbReference type="Proteomes" id="UP000315700"/>
    </source>
</evidence>
<keyword evidence="5" id="KW-0812">Transmembrane</keyword>
<feature type="transmembrane region" description="Helical" evidence="5">
    <location>
        <begin position="312"/>
        <end position="333"/>
    </location>
</feature>
<feature type="transmembrane region" description="Helical" evidence="5">
    <location>
        <begin position="418"/>
        <end position="437"/>
    </location>
</feature>
<feature type="transmembrane region" description="Helical" evidence="5">
    <location>
        <begin position="59"/>
        <end position="80"/>
    </location>
</feature>
<feature type="transmembrane region" description="Helical" evidence="5">
    <location>
        <begin position="444"/>
        <end position="464"/>
    </location>
</feature>
<keyword evidence="8" id="KW-1185">Reference proteome</keyword>
<dbReference type="SUPFAM" id="SSF53335">
    <property type="entry name" value="S-adenosyl-L-methionine-dependent methyltransferases"/>
    <property type="match status" value="1"/>
</dbReference>
<evidence type="ECO:0000313" key="7">
    <source>
        <dbReference type="EMBL" id="QDT56574.1"/>
    </source>
</evidence>
<feature type="transmembrane region" description="Helical" evidence="5">
    <location>
        <begin position="353"/>
        <end position="375"/>
    </location>
</feature>
<dbReference type="GO" id="GO:0004766">
    <property type="term" value="F:spermidine synthase activity"/>
    <property type="evidence" value="ECO:0007669"/>
    <property type="project" value="UniProtKB-EC"/>
</dbReference>
<keyword evidence="5" id="KW-0472">Membrane</keyword>
<dbReference type="SUPFAM" id="SSF103473">
    <property type="entry name" value="MFS general substrate transporter"/>
    <property type="match status" value="1"/>
</dbReference>
<comment type="similarity">
    <text evidence="1">Belongs to the spermidine/spermine synthase family.</text>
</comment>
<reference evidence="7 8" key="1">
    <citation type="submission" date="2019-02" db="EMBL/GenBank/DDBJ databases">
        <title>Deep-cultivation of Planctomycetes and their phenomic and genomic characterization uncovers novel biology.</title>
        <authorList>
            <person name="Wiegand S."/>
            <person name="Jogler M."/>
            <person name="Boedeker C."/>
            <person name="Pinto D."/>
            <person name="Vollmers J."/>
            <person name="Rivas-Marin E."/>
            <person name="Kohn T."/>
            <person name="Peeters S.H."/>
            <person name="Heuer A."/>
            <person name="Rast P."/>
            <person name="Oberbeckmann S."/>
            <person name="Bunk B."/>
            <person name="Jeske O."/>
            <person name="Meyerdierks A."/>
            <person name="Storesund J.E."/>
            <person name="Kallscheuer N."/>
            <person name="Luecker S."/>
            <person name="Lage O.M."/>
            <person name="Pohl T."/>
            <person name="Merkel B.J."/>
            <person name="Hornburger P."/>
            <person name="Mueller R.-W."/>
            <person name="Bruemmer F."/>
            <person name="Labrenz M."/>
            <person name="Spormann A.M."/>
            <person name="Op den Camp H."/>
            <person name="Overmann J."/>
            <person name="Amann R."/>
            <person name="Jetten M.S.M."/>
            <person name="Mascher T."/>
            <person name="Medema M.H."/>
            <person name="Devos D.P."/>
            <person name="Kaster A.-K."/>
            <person name="Ovreas L."/>
            <person name="Rohde M."/>
            <person name="Galperin M.Y."/>
            <person name="Jogler C."/>
        </authorList>
    </citation>
    <scope>NUCLEOTIDE SEQUENCE [LARGE SCALE GENOMIC DNA]</scope>
    <source>
        <strain evidence="7 8">Pan44</strain>
    </source>
</reference>
<dbReference type="Gene3D" id="3.40.50.150">
    <property type="entry name" value="Vaccinia Virus protein VP39"/>
    <property type="match status" value="1"/>
</dbReference>
<dbReference type="PANTHER" id="PTHR43317">
    <property type="entry name" value="THERMOSPERMINE SYNTHASE ACAULIS5"/>
    <property type="match status" value="1"/>
</dbReference>
<evidence type="ECO:0000256" key="3">
    <source>
        <dbReference type="ARBA" id="ARBA00023115"/>
    </source>
</evidence>
<dbReference type="InterPro" id="IPR030374">
    <property type="entry name" value="PABS"/>
</dbReference>
<dbReference type="CDD" id="cd02440">
    <property type="entry name" value="AdoMet_MTases"/>
    <property type="match status" value="1"/>
</dbReference>
<keyword evidence="3 4" id="KW-0620">Polyamine biosynthesis</keyword>
<evidence type="ECO:0000256" key="5">
    <source>
        <dbReference type="SAM" id="Phobius"/>
    </source>
</evidence>
<dbReference type="InterPro" id="IPR029063">
    <property type="entry name" value="SAM-dependent_MTases_sf"/>
</dbReference>
<dbReference type="Pfam" id="PF01564">
    <property type="entry name" value="Spermine_synth"/>
    <property type="match status" value="1"/>
</dbReference>
<evidence type="ECO:0000259" key="6">
    <source>
        <dbReference type="PROSITE" id="PS51006"/>
    </source>
</evidence>
<organism evidence="7 8">
    <name type="scientific">Caulifigura coniformis</name>
    <dbReference type="NCBI Taxonomy" id="2527983"/>
    <lineage>
        <taxon>Bacteria</taxon>
        <taxon>Pseudomonadati</taxon>
        <taxon>Planctomycetota</taxon>
        <taxon>Planctomycetia</taxon>
        <taxon>Planctomycetales</taxon>
        <taxon>Planctomycetaceae</taxon>
        <taxon>Caulifigura</taxon>
    </lineage>
</organism>
<keyword evidence="5" id="KW-1133">Transmembrane helix</keyword>
<dbReference type="InParanoid" id="A0A517SKD1"/>
<feature type="transmembrane region" description="Helical" evidence="5">
    <location>
        <begin position="21"/>
        <end position="39"/>
    </location>
</feature>
<feature type="active site" description="Proton acceptor" evidence="4">
    <location>
        <position position="612"/>
    </location>
</feature>
<protein>
    <submittedName>
        <fullName evidence="7">Spermidine synthase</fullName>
        <ecNumber evidence="7">2.5.1.16</ecNumber>
    </submittedName>
</protein>
<dbReference type="GO" id="GO:0006596">
    <property type="term" value="P:polyamine biosynthetic process"/>
    <property type="evidence" value="ECO:0007669"/>
    <property type="project" value="UniProtKB-UniRule"/>
</dbReference>
<dbReference type="OrthoDB" id="5516475at2"/>
<feature type="transmembrane region" description="Helical" evidence="5">
    <location>
        <begin position="87"/>
        <end position="111"/>
    </location>
</feature>
<feature type="transmembrane region" description="Helical" evidence="5">
    <location>
        <begin position="280"/>
        <end position="300"/>
    </location>
</feature>
<evidence type="ECO:0000256" key="2">
    <source>
        <dbReference type="ARBA" id="ARBA00022679"/>
    </source>
</evidence>
<feature type="transmembrane region" description="Helical" evidence="5">
    <location>
        <begin position="243"/>
        <end position="268"/>
    </location>
</feature>
<dbReference type="EMBL" id="CP036271">
    <property type="protein sequence ID" value="QDT56574.1"/>
    <property type="molecule type" value="Genomic_DNA"/>
</dbReference>
<dbReference type="KEGG" id="ccos:Pan44_46300"/>
<accession>A0A517SKD1</accession>
<evidence type="ECO:0000256" key="4">
    <source>
        <dbReference type="PROSITE-ProRule" id="PRU00354"/>
    </source>
</evidence>
<feature type="transmembrane region" description="Helical" evidence="5">
    <location>
        <begin position="131"/>
        <end position="153"/>
    </location>
</feature>
<dbReference type="PANTHER" id="PTHR43317:SF1">
    <property type="entry name" value="THERMOSPERMINE SYNTHASE ACAULIS5"/>
    <property type="match status" value="1"/>
</dbReference>
<dbReference type="NCBIfam" id="NF037959">
    <property type="entry name" value="MFS_SpdSyn"/>
    <property type="match status" value="1"/>
</dbReference>
<dbReference type="AlphaFoldDB" id="A0A517SKD1"/>
<dbReference type="InterPro" id="IPR036259">
    <property type="entry name" value="MFS_trans_sf"/>
</dbReference>
<name>A0A517SKD1_9PLAN</name>
<feature type="domain" description="PABS" evidence="6">
    <location>
        <begin position="454"/>
        <end position="695"/>
    </location>
</feature>
<keyword evidence="2 4" id="KW-0808">Transferase</keyword>
<evidence type="ECO:0000256" key="1">
    <source>
        <dbReference type="ARBA" id="ARBA00007867"/>
    </source>
</evidence>
<feature type="transmembrane region" description="Helical" evidence="5">
    <location>
        <begin position="387"/>
        <end position="406"/>
    </location>
</feature>
<sequence length="859" mass="90565">MTGMSLPPIVPSAKADSNERSLKRVLLLTALSGAAGLMHETLWTRRLVDLLGSTAEATSRVFGTFLLGLAIGAAAAAFLASRIGRPLLAAGVMELLVAVAVAPLLSLSTWSAPLLHSITSKATAGDGLAKLVVSLVAIGPASVAMGAVLPLLVAGVQERLGRSVAPSWSGGIYFWNLAGGVIGLFAVSLFVLPLCGLAAAMVVCTGLNGLIGIALIALDSLWKVPQPDQSLPRPLEAQTRGMLPVPGPLLVVAFASGAAVLAFEVVALRLLMLVAPICSFAPPVLLGVVLAALAGGAFVARKVAEGGRSDGLAWSLSLSGAAFAASPWIFMAAAQRFDLGPSASFGLYLAKLILFGLAAFGVPFVIAGAVFPLALARATQDSPSAGAWGWMLFANGIGGWLGAEIANGLLMPGIGPHAAIGVIACVPLVVAAAGLFRGPWSVRIAGLASGALAAGVIALTQGPLSRIPLVNPHLGWTVLDQRSDRDGTVAVVQHPSFEKAILISNQYLLGSSRAADDQRRQAHLALLLHPEPRDVAFIGIATGITPGAALQHPEVQSIDAIELSPDVADFARQYFDAENFGLCNHPKVNLIIDDARYVLNRRPGSYDAVIGDLILPWSPGEARLYSLEHFAAARRSLKPGGVYVQWLPAYQLTESQMAIIQQTFRAVFPRAELIRREFRVSSPALGLVGWSDDRQIDWDIVDARCAALKSGGVVLDPSLRHGDGVRMLSLAWSELPASTRTNTLDGPIVEVDAGIQRVTGRPTAKYLLGGRWLNFLAHADAAGKASEDRAHQSFRNLGLRWSRFEGQLLMSRETKRPVSDPRPPLPTTLSSDVLADWKQWPSDVHVSPKSLTRRSEVLQ</sequence>
<dbReference type="PROSITE" id="PS51006">
    <property type="entry name" value="PABS_2"/>
    <property type="match status" value="1"/>
</dbReference>
<gene>
    <name evidence="7" type="primary">speE_4</name>
    <name evidence="7" type="ORF">Pan44_46300</name>
</gene>
<feature type="transmembrane region" description="Helical" evidence="5">
    <location>
        <begin position="198"/>
        <end position="222"/>
    </location>
</feature>
<feature type="transmembrane region" description="Helical" evidence="5">
    <location>
        <begin position="173"/>
        <end position="192"/>
    </location>
</feature>
<dbReference type="EC" id="2.5.1.16" evidence="7"/>
<dbReference type="Proteomes" id="UP000315700">
    <property type="component" value="Chromosome"/>
</dbReference>
<proteinExistence type="inferred from homology"/>